<name>A0ABR2I144_9PEZI</name>
<evidence type="ECO:0000313" key="2">
    <source>
        <dbReference type="EMBL" id="KAK8856048.1"/>
    </source>
</evidence>
<proteinExistence type="predicted"/>
<evidence type="ECO:0000313" key="3">
    <source>
        <dbReference type="Proteomes" id="UP001390339"/>
    </source>
</evidence>
<comment type="caution">
    <text evidence="2">The sequence shown here is derived from an EMBL/GenBank/DDBJ whole genome shotgun (WGS) entry which is preliminary data.</text>
</comment>
<reference evidence="2 3" key="1">
    <citation type="journal article" date="2024" name="IMA Fungus">
        <title>Apiospora arundinis, a panoply of carbohydrate-active enzymes and secondary metabolites.</title>
        <authorList>
            <person name="Sorensen T."/>
            <person name="Petersen C."/>
            <person name="Muurmann A.T."/>
            <person name="Christiansen J.V."/>
            <person name="Brundto M.L."/>
            <person name="Overgaard C.K."/>
            <person name="Boysen A.T."/>
            <person name="Wollenberg R.D."/>
            <person name="Larsen T.O."/>
            <person name="Sorensen J.L."/>
            <person name="Nielsen K.L."/>
            <person name="Sondergaard T.E."/>
        </authorList>
    </citation>
    <scope>NUCLEOTIDE SEQUENCE [LARGE SCALE GENOMIC DNA]</scope>
    <source>
        <strain evidence="2 3">AAU 773</strain>
    </source>
</reference>
<feature type="region of interest" description="Disordered" evidence="1">
    <location>
        <begin position="599"/>
        <end position="638"/>
    </location>
</feature>
<gene>
    <name evidence="2" type="ORF">PGQ11_011960</name>
</gene>
<dbReference type="EMBL" id="JAPCWZ010000007">
    <property type="protein sequence ID" value="KAK8856048.1"/>
    <property type="molecule type" value="Genomic_DNA"/>
</dbReference>
<organism evidence="2 3">
    <name type="scientific">Apiospora arundinis</name>
    <dbReference type="NCBI Taxonomy" id="335852"/>
    <lineage>
        <taxon>Eukaryota</taxon>
        <taxon>Fungi</taxon>
        <taxon>Dikarya</taxon>
        <taxon>Ascomycota</taxon>
        <taxon>Pezizomycotina</taxon>
        <taxon>Sordariomycetes</taxon>
        <taxon>Xylariomycetidae</taxon>
        <taxon>Amphisphaeriales</taxon>
        <taxon>Apiosporaceae</taxon>
        <taxon>Apiospora</taxon>
    </lineage>
</organism>
<accession>A0ABR2I144</accession>
<keyword evidence="3" id="KW-1185">Reference proteome</keyword>
<dbReference type="Proteomes" id="UP001390339">
    <property type="component" value="Unassembled WGS sequence"/>
</dbReference>
<feature type="compositionally biased region" description="Basic and acidic residues" evidence="1">
    <location>
        <begin position="626"/>
        <end position="638"/>
    </location>
</feature>
<sequence>MRHHLLLVGWLTTNLPPPRIGSEDHHHALFLPPRNSAMANLAIGELTPPSSEESSWYFHGIAGGKLVARTNARESPWQGCPTQTVSWGGPTPVPKIYVALGTEPTIDTRIATTLRPHLSKIATELENVPWTWFTGIRIGYCYSSGRATSVDAQYPVVLLINVEFGTKFEQVTPVIKRLKRNLESIKLMIHIEVREHEICDHAAITSNPQLQHVPNLEQIVKNEYWGRYDEFLRYSQELLPLLSSFGWEVINKDHKIQKTGTAGVYLRFPGDNNLFVTSCHHVHLPQVDNPKAIRVWKGDDGPDVSEGNDKTLNDLLGVATNRLNSVQSAFSNEIAKVKRFDEWLNTRSGPMPDEPSTSERKMARIPMFLSEIVDALKTVTGPRGQKDRQIGMIYAAPEFQVSGSQKPAKSQTSVSDPELIEMLNDWVLIRLYERKFKTTSNKMYLGRDGFEALIKSHGDSLETPLIPPMEEPMAMRLREDLKSKDWFLHLKGHLQGPTPDLQTKGKPGTPCVRVAKRGRTTGLTVGVTNAIDAVVRVKVEPKLNKYQKEIVRAKSACSWELLVVPYPDRAATRARFSEPGDSGAAVLAFDGTFMGQVVSGGPSGPLKERQWRGQLEGSGNPGKPTSYDKGRMPHAVKPEDPEMESFQPGMDVTFVHMAWALLRDIEQFVGKKPAFL</sequence>
<protein>
    <submittedName>
        <fullName evidence="2">Uncharacterized protein</fullName>
    </submittedName>
</protein>
<evidence type="ECO:0000256" key="1">
    <source>
        <dbReference type="SAM" id="MobiDB-lite"/>
    </source>
</evidence>